<reference evidence="2" key="1">
    <citation type="submission" date="2022-07" db="EMBL/GenBank/DDBJ databases">
        <title>Pseudosulfitobacter sp. strain AP-MA-4, whole genome sequence.</title>
        <authorList>
            <person name="Jiang Y."/>
        </authorList>
    </citation>
    <scope>NUCLEOTIDE SEQUENCE</scope>
    <source>
        <strain evidence="2">AP-MA-4</strain>
    </source>
</reference>
<dbReference type="EMBL" id="JANKJG010000012">
    <property type="protein sequence ID" value="MCR8827861.1"/>
    <property type="molecule type" value="Genomic_DNA"/>
</dbReference>
<name>A0ABT1Z3Z4_9RHOB</name>
<evidence type="ECO:0000313" key="3">
    <source>
        <dbReference type="Proteomes" id="UP001165396"/>
    </source>
</evidence>
<keyword evidence="1" id="KW-0812">Transmembrane</keyword>
<dbReference type="RefSeq" id="WP_258295632.1">
    <property type="nucleotide sequence ID" value="NZ_JANKJG010000012.1"/>
</dbReference>
<protein>
    <submittedName>
        <fullName evidence="2">Uncharacterized protein</fullName>
    </submittedName>
</protein>
<evidence type="ECO:0000313" key="2">
    <source>
        <dbReference type="EMBL" id="MCR8827861.1"/>
    </source>
</evidence>
<keyword evidence="1" id="KW-1133">Transmembrane helix</keyword>
<feature type="transmembrane region" description="Helical" evidence="1">
    <location>
        <begin position="21"/>
        <end position="42"/>
    </location>
</feature>
<proteinExistence type="predicted"/>
<dbReference type="Proteomes" id="UP001165396">
    <property type="component" value="Unassembled WGS sequence"/>
</dbReference>
<evidence type="ECO:0000256" key="1">
    <source>
        <dbReference type="SAM" id="Phobius"/>
    </source>
</evidence>
<sequence length="71" mass="7603">MHTVDHTGPMKSDFERIRKSDTFRVALILAVFAATAMALSALSSDFGLATQPSAQAAGIEDWHGNVARTGR</sequence>
<gene>
    <name evidence="2" type="ORF">NTA49_15070</name>
</gene>
<keyword evidence="1" id="KW-0472">Membrane</keyword>
<keyword evidence="3" id="KW-1185">Reference proteome</keyword>
<organism evidence="2 3">
    <name type="scientific">Pseudosulfitobacter koreensis</name>
    <dbReference type="NCBI Taxonomy" id="2968472"/>
    <lineage>
        <taxon>Bacteria</taxon>
        <taxon>Pseudomonadati</taxon>
        <taxon>Pseudomonadota</taxon>
        <taxon>Alphaproteobacteria</taxon>
        <taxon>Rhodobacterales</taxon>
        <taxon>Roseobacteraceae</taxon>
        <taxon>Pseudosulfitobacter</taxon>
    </lineage>
</organism>
<accession>A0ABT1Z3Z4</accession>
<comment type="caution">
    <text evidence="2">The sequence shown here is derived from an EMBL/GenBank/DDBJ whole genome shotgun (WGS) entry which is preliminary data.</text>
</comment>